<dbReference type="CDD" id="cd00077">
    <property type="entry name" value="HDc"/>
    <property type="match status" value="1"/>
</dbReference>
<sequence length="269" mass="30610">MHFTQSALVLLTGLATLSASAPFYPYYPSFRPRGLPVLGNVPYPNTTIAGITVIDTPIVRLAREFARNHSDDATYKHQIRAWLFGSQIINNNQTLLNTVDIEVQAVSAILHDLGWDQTPDSPVTSLDKRFEIDGAIASTEFLNKYGDENWDHRRIQLVFDAIALHTTRTIAYYKEPEVYVTSQGIAVDYNGPERGVSNETWQNIITEYPNFDLIQATNDTFTFVCAKKPEVTWDTQLQPWGDRYVPGYKDNEELRIDGIFDFLKTLQKK</sequence>
<feature type="domain" description="HD" evidence="2">
    <location>
        <begin position="74"/>
        <end position="172"/>
    </location>
</feature>
<dbReference type="PANTHER" id="PTHR35569:SF1">
    <property type="entry name" value="CYANAMIDE HYDRATASE DDI2-RELATED"/>
    <property type="match status" value="1"/>
</dbReference>
<dbReference type="InterPro" id="IPR006674">
    <property type="entry name" value="HD_domain"/>
</dbReference>
<evidence type="ECO:0000259" key="2">
    <source>
        <dbReference type="Pfam" id="PF01966"/>
    </source>
</evidence>
<dbReference type="Pfam" id="PF01966">
    <property type="entry name" value="HD"/>
    <property type="match status" value="1"/>
</dbReference>
<protein>
    <recommendedName>
        <fullName evidence="2">HD domain-containing protein</fullName>
    </recommendedName>
</protein>
<dbReference type="SUPFAM" id="SSF109604">
    <property type="entry name" value="HD-domain/PDEase-like"/>
    <property type="match status" value="1"/>
</dbReference>
<evidence type="ECO:0000256" key="1">
    <source>
        <dbReference type="SAM" id="SignalP"/>
    </source>
</evidence>
<dbReference type="Proteomes" id="UP001369815">
    <property type="component" value="Unassembled WGS sequence"/>
</dbReference>
<gene>
    <name evidence="3" type="ORF">Daesc_005398</name>
</gene>
<evidence type="ECO:0000313" key="4">
    <source>
        <dbReference type="Proteomes" id="UP001369815"/>
    </source>
</evidence>
<feature type="signal peptide" evidence="1">
    <location>
        <begin position="1"/>
        <end position="20"/>
    </location>
</feature>
<keyword evidence="4" id="KW-1185">Reference proteome</keyword>
<accession>A0AAX6MKB8</accession>
<dbReference type="PANTHER" id="PTHR35569">
    <property type="entry name" value="CYANAMIDE HYDRATASE DDI2-RELATED"/>
    <property type="match status" value="1"/>
</dbReference>
<proteinExistence type="predicted"/>
<name>A0AAX6MKB8_9PEZI</name>
<comment type="caution">
    <text evidence="3">The sequence shown here is derived from an EMBL/GenBank/DDBJ whole genome shotgun (WGS) entry which is preliminary data.</text>
</comment>
<dbReference type="EMBL" id="JBANMG010000005">
    <property type="protein sequence ID" value="KAK6953098.1"/>
    <property type="molecule type" value="Genomic_DNA"/>
</dbReference>
<reference evidence="3 4" key="1">
    <citation type="journal article" date="2024" name="Front Chem Biol">
        <title>Unveiling the potential of Daldinia eschscholtzii MFLUCC 19-0629 through bioactivity and bioinformatics studies for enhanced sustainable agriculture production.</title>
        <authorList>
            <person name="Brooks S."/>
            <person name="Weaver J.A."/>
            <person name="Klomchit A."/>
            <person name="Alharthi S.A."/>
            <person name="Onlamun T."/>
            <person name="Nurani R."/>
            <person name="Vong T.K."/>
            <person name="Alberti F."/>
            <person name="Greco C."/>
        </authorList>
    </citation>
    <scope>NUCLEOTIDE SEQUENCE [LARGE SCALE GENOMIC DNA]</scope>
    <source>
        <strain evidence="3">MFLUCC 19-0629</strain>
    </source>
</reference>
<feature type="chain" id="PRO_5043668602" description="HD domain-containing protein" evidence="1">
    <location>
        <begin position="21"/>
        <end position="269"/>
    </location>
</feature>
<dbReference type="InterPro" id="IPR003607">
    <property type="entry name" value="HD/PDEase_dom"/>
</dbReference>
<keyword evidence="1" id="KW-0732">Signal</keyword>
<dbReference type="AlphaFoldDB" id="A0AAX6MKB8"/>
<evidence type="ECO:0000313" key="3">
    <source>
        <dbReference type="EMBL" id="KAK6953098.1"/>
    </source>
</evidence>
<dbReference type="Gene3D" id="1.10.3210.10">
    <property type="entry name" value="Hypothetical protein af1432"/>
    <property type="match status" value="1"/>
</dbReference>
<organism evidence="3 4">
    <name type="scientific">Daldinia eschscholtzii</name>
    <dbReference type="NCBI Taxonomy" id="292717"/>
    <lineage>
        <taxon>Eukaryota</taxon>
        <taxon>Fungi</taxon>
        <taxon>Dikarya</taxon>
        <taxon>Ascomycota</taxon>
        <taxon>Pezizomycotina</taxon>
        <taxon>Sordariomycetes</taxon>
        <taxon>Xylariomycetidae</taxon>
        <taxon>Xylariales</taxon>
        <taxon>Hypoxylaceae</taxon>
        <taxon>Daldinia</taxon>
    </lineage>
</organism>